<sequence length="433" mass="49101">DKNKRTGRRWGSSEYEYGIEKKRYGFHIEKYADQYFKIFEPYYIIKKLKAICSLIQTTTSHTKILLYQMIKQDWDITSNSTLYIHLSNTSNNFSNASAATTQITAYEIDRDVDGILNATNTTVNETVYDEHTVGILQPLEISGKKSEIVTDDTLKNQASQSPISKRIFKGLMYARPIPQQLNNPASSSNTTGVHQLVARAPLTFFNSTQSNSTLLSNKNSNVKKAVIHPFESKWRPFFVPLLVLIILLATILIVILLSCIQLMKSHVVAIDVNGDHGKRFFQSRLLRHITQEQESLLHQSTKSADKNVTKNENAMKDSIRSDEKLKKDDTSLERSEAAGNEESFETNERNLSSDVPTPQMRSIRLGKDDYYSKSHRSVRNSRTKESVTGTNDENERLLHSGTQMEYVTPIQTKGDQSSAAQDCMENLNAGHMF</sequence>
<evidence type="ECO:0000256" key="2">
    <source>
        <dbReference type="SAM" id="Phobius"/>
    </source>
</evidence>
<name>A0A0D8XMQ0_DICVI</name>
<dbReference type="Proteomes" id="UP000053766">
    <property type="component" value="Unassembled WGS sequence"/>
</dbReference>
<keyword evidence="4" id="KW-1185">Reference proteome</keyword>
<feature type="region of interest" description="Disordered" evidence="1">
    <location>
        <begin position="296"/>
        <end position="393"/>
    </location>
</feature>
<reference evidence="4" key="2">
    <citation type="journal article" date="2016" name="Sci. Rep.">
        <title>Dictyocaulus viviparus genome, variome and transcriptome elucidate lungworm biology and support future intervention.</title>
        <authorList>
            <person name="McNulty S.N."/>
            <person name="Strube C."/>
            <person name="Rosa B.A."/>
            <person name="Martin J.C."/>
            <person name="Tyagi R."/>
            <person name="Choi Y.J."/>
            <person name="Wang Q."/>
            <person name="Hallsworth Pepin K."/>
            <person name="Zhang X."/>
            <person name="Ozersky P."/>
            <person name="Wilson R.K."/>
            <person name="Sternberg P.W."/>
            <person name="Gasser R.B."/>
            <person name="Mitreva M."/>
        </authorList>
    </citation>
    <scope>NUCLEOTIDE SEQUENCE [LARGE SCALE GENOMIC DNA]</scope>
    <source>
        <strain evidence="4">HannoverDv2000</strain>
    </source>
</reference>
<feature type="non-terminal residue" evidence="3">
    <location>
        <position position="1"/>
    </location>
</feature>
<evidence type="ECO:0000313" key="3">
    <source>
        <dbReference type="EMBL" id="KJH45079.1"/>
    </source>
</evidence>
<dbReference type="EMBL" id="KN716429">
    <property type="protein sequence ID" value="KJH45079.1"/>
    <property type="molecule type" value="Genomic_DNA"/>
</dbReference>
<organism evidence="3 4">
    <name type="scientific">Dictyocaulus viviparus</name>
    <name type="common">Bovine lungworm</name>
    <dbReference type="NCBI Taxonomy" id="29172"/>
    <lineage>
        <taxon>Eukaryota</taxon>
        <taxon>Metazoa</taxon>
        <taxon>Ecdysozoa</taxon>
        <taxon>Nematoda</taxon>
        <taxon>Chromadorea</taxon>
        <taxon>Rhabditida</taxon>
        <taxon>Rhabditina</taxon>
        <taxon>Rhabditomorpha</taxon>
        <taxon>Strongyloidea</taxon>
        <taxon>Metastrongylidae</taxon>
        <taxon>Dictyocaulus</taxon>
    </lineage>
</organism>
<feature type="compositionally biased region" description="Basic and acidic residues" evidence="1">
    <location>
        <begin position="303"/>
        <end position="336"/>
    </location>
</feature>
<protein>
    <submittedName>
        <fullName evidence="3">Uncharacterized protein</fullName>
    </submittedName>
</protein>
<evidence type="ECO:0000256" key="1">
    <source>
        <dbReference type="SAM" id="MobiDB-lite"/>
    </source>
</evidence>
<feature type="transmembrane region" description="Helical" evidence="2">
    <location>
        <begin position="237"/>
        <end position="257"/>
    </location>
</feature>
<proteinExistence type="predicted"/>
<keyword evidence="2" id="KW-1133">Transmembrane helix</keyword>
<keyword evidence="2" id="KW-0812">Transmembrane</keyword>
<accession>A0A0D8XMQ0</accession>
<keyword evidence="2" id="KW-0472">Membrane</keyword>
<dbReference type="AlphaFoldDB" id="A0A0D8XMQ0"/>
<gene>
    <name evidence="3" type="ORF">DICVIV_08896</name>
</gene>
<feature type="compositionally biased region" description="Polar residues" evidence="1">
    <location>
        <begin position="349"/>
        <end position="360"/>
    </location>
</feature>
<reference evidence="3 4" key="1">
    <citation type="submission" date="2013-11" db="EMBL/GenBank/DDBJ databases">
        <title>Draft genome of the bovine lungworm Dictyocaulus viviparus.</title>
        <authorList>
            <person name="Mitreva M."/>
        </authorList>
    </citation>
    <scope>NUCLEOTIDE SEQUENCE [LARGE SCALE GENOMIC DNA]</scope>
    <source>
        <strain evidence="3 4">HannoverDv2000</strain>
    </source>
</reference>
<evidence type="ECO:0000313" key="4">
    <source>
        <dbReference type="Proteomes" id="UP000053766"/>
    </source>
</evidence>